<protein>
    <submittedName>
        <fullName evidence="5">VWA domain-containing protein</fullName>
    </submittedName>
</protein>
<feature type="domain" description="VWFA" evidence="4">
    <location>
        <begin position="151"/>
        <end position="341"/>
    </location>
</feature>
<dbReference type="Gene3D" id="3.40.50.410">
    <property type="entry name" value="von Willebrand factor, type A domain"/>
    <property type="match status" value="2"/>
</dbReference>
<evidence type="ECO:0000256" key="3">
    <source>
        <dbReference type="SAM" id="SignalP"/>
    </source>
</evidence>
<accession>A0ABU6P2U6</accession>
<proteinExistence type="predicted"/>
<dbReference type="Pfam" id="PF00092">
    <property type="entry name" value="VWA"/>
    <property type="match status" value="1"/>
</dbReference>
<feature type="compositionally biased region" description="Basic and acidic residues" evidence="2">
    <location>
        <begin position="34"/>
        <end position="46"/>
    </location>
</feature>
<keyword evidence="1" id="KW-0175">Coiled coil</keyword>
<dbReference type="RefSeq" id="WP_066225756.1">
    <property type="nucleotide sequence ID" value="NZ_JARTFQ010000006.1"/>
</dbReference>
<evidence type="ECO:0000313" key="6">
    <source>
        <dbReference type="Proteomes" id="UP001342826"/>
    </source>
</evidence>
<gene>
    <name evidence="5" type="ORF">P9271_20385</name>
</gene>
<feature type="coiled-coil region" evidence="1">
    <location>
        <begin position="422"/>
        <end position="449"/>
    </location>
</feature>
<dbReference type="EMBL" id="JARTFS010000018">
    <property type="protein sequence ID" value="MED4403671.1"/>
    <property type="molecule type" value="Genomic_DNA"/>
</dbReference>
<evidence type="ECO:0000256" key="2">
    <source>
        <dbReference type="SAM" id="MobiDB-lite"/>
    </source>
</evidence>
<organism evidence="5 6">
    <name type="scientific">Metabacillus fastidiosus</name>
    <dbReference type="NCBI Taxonomy" id="1458"/>
    <lineage>
        <taxon>Bacteria</taxon>
        <taxon>Bacillati</taxon>
        <taxon>Bacillota</taxon>
        <taxon>Bacilli</taxon>
        <taxon>Bacillales</taxon>
        <taxon>Bacillaceae</taxon>
        <taxon>Metabacillus</taxon>
    </lineage>
</organism>
<dbReference type="PROSITE" id="PS50234">
    <property type="entry name" value="VWFA"/>
    <property type="match status" value="1"/>
</dbReference>
<name>A0ABU6P2U6_9BACI</name>
<dbReference type="InterPro" id="IPR002035">
    <property type="entry name" value="VWF_A"/>
</dbReference>
<keyword evidence="6" id="KW-1185">Reference proteome</keyword>
<evidence type="ECO:0000259" key="4">
    <source>
        <dbReference type="PROSITE" id="PS50234"/>
    </source>
</evidence>
<dbReference type="SUPFAM" id="SSF53300">
    <property type="entry name" value="vWA-like"/>
    <property type="match status" value="1"/>
</dbReference>
<evidence type="ECO:0000313" key="5">
    <source>
        <dbReference type="EMBL" id="MED4403671.1"/>
    </source>
</evidence>
<dbReference type="PROSITE" id="PS51257">
    <property type="entry name" value="PROKAR_LIPOPROTEIN"/>
    <property type="match status" value="1"/>
</dbReference>
<dbReference type="InterPro" id="IPR036465">
    <property type="entry name" value="vWFA_dom_sf"/>
</dbReference>
<evidence type="ECO:0000256" key="1">
    <source>
        <dbReference type="SAM" id="Coils"/>
    </source>
</evidence>
<feature type="signal peptide" evidence="3">
    <location>
        <begin position="1"/>
        <end position="22"/>
    </location>
</feature>
<comment type="caution">
    <text evidence="5">The sequence shown here is derived from an EMBL/GenBank/DDBJ whole genome shotgun (WGS) entry which is preliminary data.</text>
</comment>
<dbReference type="Proteomes" id="UP001342826">
    <property type="component" value="Unassembled WGS sequence"/>
</dbReference>
<sequence length="456" mass="52030">MRTVKQVLFIALIVLLSAILFACGSNETGNDQKPGNENKNKLKADEKAEDEEEKLPFASTAEEILKEKPGQYSGNKYNKAIIHRTLDEENFLEKDSFEIYNTLLTYIREGENYKQHYDFFEEFNPSIETPVSEMPGGMKLEENGEVGLNTNIAILLDASGSMAQKIGGKTKMELAKEAINEFVATMPEEANVMLRVYGHKGSNDDGDKELSCGATEVMYDLKPYNETEFRSSLESFEPKGWTPIAKAIQETKTDFEKGNEGSNIIYVVSDGIETCDGDPVQAAKELHDSNIKAVINIIGFDVDSDGQKQLFDVAEAGGGQYKTVSNAADFKKLWESERRRLFNEWWNWSNSNWSKVWNEQTKKSNEIYKEKSKFNSLIYDEKSRLNEAAYYLQQKEQMSYETRQEVDSLIKQRYDILDTYLSDKSDELRKTLEEESAELKEAIKTKGEEMKKKYGD</sequence>
<feature type="chain" id="PRO_5045687098" evidence="3">
    <location>
        <begin position="23"/>
        <end position="456"/>
    </location>
</feature>
<feature type="region of interest" description="Disordered" evidence="2">
    <location>
        <begin position="27"/>
        <end position="55"/>
    </location>
</feature>
<dbReference type="GeneID" id="301139815"/>
<dbReference type="SMART" id="SM00327">
    <property type="entry name" value="VWA"/>
    <property type="match status" value="1"/>
</dbReference>
<keyword evidence="3" id="KW-0732">Signal</keyword>
<reference evidence="5 6" key="1">
    <citation type="submission" date="2023-03" db="EMBL/GenBank/DDBJ databases">
        <title>Bacillus Genome Sequencing.</title>
        <authorList>
            <person name="Dunlap C."/>
        </authorList>
    </citation>
    <scope>NUCLEOTIDE SEQUENCE [LARGE SCALE GENOMIC DNA]</scope>
    <source>
        <strain evidence="5 6">NRS-1717</strain>
    </source>
</reference>